<keyword evidence="2" id="KW-1185">Reference proteome</keyword>
<protein>
    <submittedName>
        <fullName evidence="1">Uncharacterized protein</fullName>
    </submittedName>
</protein>
<reference evidence="1 2" key="1">
    <citation type="submission" date="2019-07" db="EMBL/GenBank/DDBJ databases">
        <authorList>
            <person name="Jastrzebski P J."/>
            <person name="Paukszto L."/>
            <person name="Jastrzebski P J."/>
        </authorList>
    </citation>
    <scope>NUCLEOTIDE SEQUENCE [LARGE SCALE GENOMIC DNA]</scope>
    <source>
        <strain evidence="1 2">WMS-il1</strain>
    </source>
</reference>
<dbReference type="Proteomes" id="UP000321570">
    <property type="component" value="Unassembled WGS sequence"/>
</dbReference>
<proteinExistence type="predicted"/>
<dbReference type="AlphaFoldDB" id="A0A564Y0T6"/>
<evidence type="ECO:0000313" key="1">
    <source>
        <dbReference type="EMBL" id="VUZ40123.1"/>
    </source>
</evidence>
<organism evidence="1 2">
    <name type="scientific">Hymenolepis diminuta</name>
    <name type="common">Rat tapeworm</name>
    <dbReference type="NCBI Taxonomy" id="6216"/>
    <lineage>
        <taxon>Eukaryota</taxon>
        <taxon>Metazoa</taxon>
        <taxon>Spiralia</taxon>
        <taxon>Lophotrochozoa</taxon>
        <taxon>Platyhelminthes</taxon>
        <taxon>Cestoda</taxon>
        <taxon>Eucestoda</taxon>
        <taxon>Cyclophyllidea</taxon>
        <taxon>Hymenolepididae</taxon>
        <taxon>Hymenolepis</taxon>
    </lineage>
</organism>
<accession>A0A564Y0T6</accession>
<dbReference type="EMBL" id="CABIJS010000029">
    <property type="protein sequence ID" value="VUZ40123.1"/>
    <property type="molecule type" value="Genomic_DNA"/>
</dbReference>
<sequence length="151" mass="16976">MLSSMSKEYRDIAQQLQRSRPDLRYPDLYAEMYEINETSFVPHTLTHMSALTAQSTTDAINATHFPSASTLIQRPVIMQQQHPTTSHTSLASPLSNPHWPILPTNTNNTIKSEDSNWPVHGHWNGNTPSISSANPYQISNFLDSNHPPTQP</sequence>
<gene>
    <name evidence="1" type="ORF">WMSIL1_LOCUS1241</name>
</gene>
<evidence type="ECO:0000313" key="2">
    <source>
        <dbReference type="Proteomes" id="UP000321570"/>
    </source>
</evidence>
<name>A0A564Y0T6_HYMDI</name>